<dbReference type="GO" id="GO:0016567">
    <property type="term" value="P:protein ubiquitination"/>
    <property type="evidence" value="ECO:0007669"/>
    <property type="project" value="TreeGrafter"/>
</dbReference>
<evidence type="ECO:0000256" key="5">
    <source>
        <dbReference type="ARBA" id="ARBA00022833"/>
    </source>
</evidence>
<dbReference type="SUPFAM" id="SSF57850">
    <property type="entry name" value="RING/U-box"/>
    <property type="match status" value="1"/>
</dbReference>
<dbReference type="EMBL" id="JAYMYS010000003">
    <property type="protein sequence ID" value="KAK7401589.1"/>
    <property type="molecule type" value="Genomic_DNA"/>
</dbReference>
<dbReference type="InterPro" id="IPR001841">
    <property type="entry name" value="Znf_RING"/>
</dbReference>
<reference evidence="8 9" key="1">
    <citation type="submission" date="2024-01" db="EMBL/GenBank/DDBJ databases">
        <title>The genomes of 5 underutilized Papilionoideae crops provide insights into root nodulation and disease resistanc.</title>
        <authorList>
            <person name="Jiang F."/>
        </authorList>
    </citation>
    <scope>NUCLEOTIDE SEQUENCE [LARGE SCALE GENOMIC DNA]</scope>
    <source>
        <strain evidence="8">DUOXIRENSHENG_FW03</strain>
        <tissue evidence="8">Leaves</tissue>
    </source>
</reference>
<dbReference type="GO" id="GO:0061630">
    <property type="term" value="F:ubiquitin protein ligase activity"/>
    <property type="evidence" value="ECO:0007669"/>
    <property type="project" value="UniProtKB-EC"/>
</dbReference>
<evidence type="ECO:0000256" key="2">
    <source>
        <dbReference type="ARBA" id="ARBA00012483"/>
    </source>
</evidence>
<dbReference type="PANTHER" id="PTHR15710:SF196">
    <property type="entry name" value="F6A14.12 PROTEIN-RELATED"/>
    <property type="match status" value="1"/>
</dbReference>
<organism evidence="8 9">
    <name type="scientific">Psophocarpus tetragonolobus</name>
    <name type="common">Winged bean</name>
    <name type="synonym">Dolichos tetragonolobus</name>
    <dbReference type="NCBI Taxonomy" id="3891"/>
    <lineage>
        <taxon>Eukaryota</taxon>
        <taxon>Viridiplantae</taxon>
        <taxon>Streptophyta</taxon>
        <taxon>Embryophyta</taxon>
        <taxon>Tracheophyta</taxon>
        <taxon>Spermatophyta</taxon>
        <taxon>Magnoliopsida</taxon>
        <taxon>eudicotyledons</taxon>
        <taxon>Gunneridae</taxon>
        <taxon>Pentapetalae</taxon>
        <taxon>rosids</taxon>
        <taxon>fabids</taxon>
        <taxon>Fabales</taxon>
        <taxon>Fabaceae</taxon>
        <taxon>Papilionoideae</taxon>
        <taxon>50 kb inversion clade</taxon>
        <taxon>NPAAA clade</taxon>
        <taxon>indigoferoid/millettioid clade</taxon>
        <taxon>Phaseoleae</taxon>
        <taxon>Psophocarpus</taxon>
    </lineage>
</organism>
<dbReference type="Gene3D" id="3.30.40.10">
    <property type="entry name" value="Zinc/RING finger domain, C3HC4 (zinc finger)"/>
    <property type="match status" value="1"/>
</dbReference>
<dbReference type="InterPro" id="IPR013083">
    <property type="entry name" value="Znf_RING/FYVE/PHD"/>
</dbReference>
<evidence type="ECO:0000256" key="4">
    <source>
        <dbReference type="ARBA" id="ARBA00022771"/>
    </source>
</evidence>
<comment type="caution">
    <text evidence="8">The sequence shown here is derived from an EMBL/GenBank/DDBJ whole genome shotgun (WGS) entry which is preliminary data.</text>
</comment>
<dbReference type="AlphaFoldDB" id="A0AAN9XPV1"/>
<evidence type="ECO:0000313" key="9">
    <source>
        <dbReference type="Proteomes" id="UP001386955"/>
    </source>
</evidence>
<keyword evidence="4 6" id="KW-0863">Zinc-finger</keyword>
<dbReference type="Pfam" id="PF13639">
    <property type="entry name" value="zf-RING_2"/>
    <property type="match status" value="1"/>
</dbReference>
<dbReference type="GO" id="GO:0008270">
    <property type="term" value="F:zinc ion binding"/>
    <property type="evidence" value="ECO:0007669"/>
    <property type="project" value="UniProtKB-KW"/>
</dbReference>
<protein>
    <recommendedName>
        <fullName evidence="2">RING-type E3 ubiquitin transferase</fullName>
        <ecNumber evidence="2">2.3.2.27</ecNumber>
    </recommendedName>
</protein>
<dbReference type="SMART" id="SM00184">
    <property type="entry name" value="RING"/>
    <property type="match status" value="1"/>
</dbReference>
<gene>
    <name evidence="8" type="ORF">VNO78_13190</name>
</gene>
<dbReference type="EC" id="2.3.2.27" evidence="2"/>
<dbReference type="GO" id="GO:0005737">
    <property type="term" value="C:cytoplasm"/>
    <property type="evidence" value="ECO:0007669"/>
    <property type="project" value="TreeGrafter"/>
</dbReference>
<accession>A0AAN9XPV1</accession>
<evidence type="ECO:0000256" key="1">
    <source>
        <dbReference type="ARBA" id="ARBA00000900"/>
    </source>
</evidence>
<keyword evidence="5" id="KW-0862">Zinc</keyword>
<dbReference type="PROSITE" id="PS50089">
    <property type="entry name" value="ZF_RING_2"/>
    <property type="match status" value="1"/>
</dbReference>
<evidence type="ECO:0000256" key="3">
    <source>
        <dbReference type="ARBA" id="ARBA00022723"/>
    </source>
</evidence>
<dbReference type="PANTHER" id="PTHR15710">
    <property type="entry name" value="E3 UBIQUITIN-PROTEIN LIGASE PRAJA"/>
    <property type="match status" value="1"/>
</dbReference>
<proteinExistence type="predicted"/>
<keyword evidence="9" id="KW-1185">Reference proteome</keyword>
<sequence length="214" mass="24698">MATEEDSVVFGFRRIFATILVANSEARSEVRRARFVLKFLNTDPLDDLIFQRLEFSLINLGVPQSFLNGYDSDMIKNLLKMLLNSIEQQCCSYVGIFVMVHDACCCYNIVNNAMWLYCDELIPLREFVNTMACNSRKHSLPAGATTLERFKIKDDNTEDKEEKDKCIICFEEFSCDVIAARMPCSHVCHYHCILKWFVKSSTCPMCRFQCNCVL</sequence>
<feature type="domain" description="RING-type" evidence="7">
    <location>
        <begin position="166"/>
        <end position="207"/>
    </location>
</feature>
<name>A0AAN9XPV1_PSOTE</name>
<keyword evidence="3" id="KW-0479">Metal-binding</keyword>
<evidence type="ECO:0000313" key="8">
    <source>
        <dbReference type="EMBL" id="KAK7401589.1"/>
    </source>
</evidence>
<dbReference type="Proteomes" id="UP001386955">
    <property type="component" value="Unassembled WGS sequence"/>
</dbReference>
<evidence type="ECO:0000256" key="6">
    <source>
        <dbReference type="PROSITE-ProRule" id="PRU00175"/>
    </source>
</evidence>
<comment type="catalytic activity">
    <reaction evidence="1">
        <text>S-ubiquitinyl-[E2 ubiquitin-conjugating enzyme]-L-cysteine + [acceptor protein]-L-lysine = [E2 ubiquitin-conjugating enzyme]-L-cysteine + N(6)-ubiquitinyl-[acceptor protein]-L-lysine.</text>
        <dbReference type="EC" id="2.3.2.27"/>
    </reaction>
</comment>
<evidence type="ECO:0000259" key="7">
    <source>
        <dbReference type="PROSITE" id="PS50089"/>
    </source>
</evidence>